<protein>
    <submittedName>
        <fullName evidence="2">Uncharacterized protein</fullName>
    </submittedName>
</protein>
<keyword evidence="3" id="KW-1185">Reference proteome</keyword>
<evidence type="ECO:0000313" key="3">
    <source>
        <dbReference type="Proteomes" id="UP000683925"/>
    </source>
</evidence>
<dbReference type="AlphaFoldDB" id="A0A8S1WCG1"/>
<sequence>MGIYWIEKILLLRRDSKPLPTGSDMAQAMVEFYIDLVILIYSLGNCVWEYTVFNTMHWSTWISFIICSIFYLLPKERVLEFILKIGIDNATEESYDAKSPTFLDDYDRRNPVTAEEAKRIWIENQQQQNSEMNQINQLMSAKQLDISIYRYHYNIMQQQSRQQILMTNHKSFSKVHPEFKTENNYNLKKLQY</sequence>
<reference evidence="2" key="1">
    <citation type="submission" date="2021-01" db="EMBL/GenBank/DDBJ databases">
        <authorList>
            <consortium name="Genoscope - CEA"/>
            <person name="William W."/>
        </authorList>
    </citation>
    <scope>NUCLEOTIDE SEQUENCE</scope>
</reference>
<accession>A0A8S1WCG1</accession>
<dbReference type="GO" id="GO:0005886">
    <property type="term" value="C:plasma membrane"/>
    <property type="evidence" value="ECO:0007669"/>
    <property type="project" value="TreeGrafter"/>
</dbReference>
<keyword evidence="1" id="KW-0812">Transmembrane</keyword>
<evidence type="ECO:0000313" key="2">
    <source>
        <dbReference type="EMBL" id="CAD8187904.1"/>
    </source>
</evidence>
<name>A0A8S1WCG1_PAROT</name>
<comment type="caution">
    <text evidence="2">The sequence shown here is derived from an EMBL/GenBank/DDBJ whole genome shotgun (WGS) entry which is preliminary data.</text>
</comment>
<dbReference type="PANTHER" id="PTHR13018:SF83">
    <property type="entry name" value="RRM DOMAIN-CONTAINING PROTEIN"/>
    <property type="match status" value="1"/>
</dbReference>
<dbReference type="InterPro" id="IPR045122">
    <property type="entry name" value="Csc1-like"/>
</dbReference>
<keyword evidence="1" id="KW-0472">Membrane</keyword>
<dbReference type="GO" id="GO:0005227">
    <property type="term" value="F:calcium-activated cation channel activity"/>
    <property type="evidence" value="ECO:0007669"/>
    <property type="project" value="InterPro"/>
</dbReference>
<dbReference type="OrthoDB" id="294286at2759"/>
<evidence type="ECO:0000256" key="1">
    <source>
        <dbReference type="SAM" id="Phobius"/>
    </source>
</evidence>
<dbReference type="Proteomes" id="UP000683925">
    <property type="component" value="Unassembled WGS sequence"/>
</dbReference>
<feature type="transmembrane region" description="Helical" evidence="1">
    <location>
        <begin position="32"/>
        <end position="50"/>
    </location>
</feature>
<gene>
    <name evidence="2" type="ORF">POCTA_138.1.T0910127</name>
</gene>
<feature type="transmembrane region" description="Helical" evidence="1">
    <location>
        <begin position="56"/>
        <end position="74"/>
    </location>
</feature>
<keyword evidence="1" id="KW-1133">Transmembrane helix</keyword>
<proteinExistence type="predicted"/>
<dbReference type="PANTHER" id="PTHR13018">
    <property type="entry name" value="PROBABLE MEMBRANE PROTEIN DUF221-RELATED"/>
    <property type="match status" value="1"/>
</dbReference>
<dbReference type="EMBL" id="CAJJDP010000090">
    <property type="protein sequence ID" value="CAD8187904.1"/>
    <property type="molecule type" value="Genomic_DNA"/>
</dbReference>
<organism evidence="2 3">
    <name type="scientific">Paramecium octaurelia</name>
    <dbReference type="NCBI Taxonomy" id="43137"/>
    <lineage>
        <taxon>Eukaryota</taxon>
        <taxon>Sar</taxon>
        <taxon>Alveolata</taxon>
        <taxon>Ciliophora</taxon>
        <taxon>Intramacronucleata</taxon>
        <taxon>Oligohymenophorea</taxon>
        <taxon>Peniculida</taxon>
        <taxon>Parameciidae</taxon>
        <taxon>Paramecium</taxon>
    </lineage>
</organism>